<dbReference type="EMBL" id="GBXM01081927">
    <property type="protein sequence ID" value="JAH26650.1"/>
    <property type="molecule type" value="Transcribed_RNA"/>
</dbReference>
<dbReference type="AlphaFoldDB" id="A0A0E9RDS7"/>
<sequence>MYASHTTVLHTEGYRYALYERIEAVFSVYTVREAGQLCSLAG</sequence>
<organism evidence="1">
    <name type="scientific">Anguilla anguilla</name>
    <name type="common">European freshwater eel</name>
    <name type="synonym">Muraena anguilla</name>
    <dbReference type="NCBI Taxonomy" id="7936"/>
    <lineage>
        <taxon>Eukaryota</taxon>
        <taxon>Metazoa</taxon>
        <taxon>Chordata</taxon>
        <taxon>Craniata</taxon>
        <taxon>Vertebrata</taxon>
        <taxon>Euteleostomi</taxon>
        <taxon>Actinopterygii</taxon>
        <taxon>Neopterygii</taxon>
        <taxon>Teleostei</taxon>
        <taxon>Anguilliformes</taxon>
        <taxon>Anguillidae</taxon>
        <taxon>Anguilla</taxon>
    </lineage>
</organism>
<protein>
    <submittedName>
        <fullName evidence="1">Uncharacterized protein</fullName>
    </submittedName>
</protein>
<name>A0A0E9RDS7_ANGAN</name>
<accession>A0A0E9RDS7</accession>
<proteinExistence type="predicted"/>
<reference evidence="1" key="2">
    <citation type="journal article" date="2015" name="Fish Shellfish Immunol.">
        <title>Early steps in the European eel (Anguilla anguilla)-Vibrio vulnificus interaction in the gills: Role of the RtxA13 toxin.</title>
        <authorList>
            <person name="Callol A."/>
            <person name="Pajuelo D."/>
            <person name="Ebbesson L."/>
            <person name="Teles M."/>
            <person name="MacKenzie S."/>
            <person name="Amaro C."/>
        </authorList>
    </citation>
    <scope>NUCLEOTIDE SEQUENCE</scope>
</reference>
<reference evidence="1" key="1">
    <citation type="submission" date="2014-11" db="EMBL/GenBank/DDBJ databases">
        <authorList>
            <person name="Amaro Gonzalez C."/>
        </authorList>
    </citation>
    <scope>NUCLEOTIDE SEQUENCE</scope>
</reference>
<evidence type="ECO:0000313" key="1">
    <source>
        <dbReference type="EMBL" id="JAH26650.1"/>
    </source>
</evidence>